<reference evidence="2 3" key="1">
    <citation type="submission" date="2023-09" db="EMBL/GenBank/DDBJ databases">
        <title>Multi-omics analysis of a traditional fermented food reveals byproduct-associated fungal strains for waste-to-food upcycling.</title>
        <authorList>
            <consortium name="Lawrence Berkeley National Laboratory"/>
            <person name="Rekdal V.M."/>
            <person name="Villalobos-Escobedo J.M."/>
            <person name="Rodriguez-Valeron N."/>
            <person name="Garcia M.O."/>
            <person name="Vasquez D.P."/>
            <person name="Damayanti I."/>
            <person name="Sorensen P.M."/>
            <person name="Baidoo E.E."/>
            <person name="De Carvalho A.C."/>
            <person name="Riley R."/>
            <person name="Lipzen A."/>
            <person name="He G."/>
            <person name="Yan M."/>
            <person name="Haridas S."/>
            <person name="Daum C."/>
            <person name="Yoshinaga Y."/>
            <person name="Ng V."/>
            <person name="Grigoriev I.V."/>
            <person name="Munk R."/>
            <person name="Nuraida L."/>
            <person name="Wijaya C.H."/>
            <person name="Morales P.-C."/>
            <person name="Keasling J.D."/>
        </authorList>
    </citation>
    <scope>NUCLEOTIDE SEQUENCE [LARGE SCALE GENOMIC DNA]</scope>
    <source>
        <strain evidence="2 3">FGSC 2613</strain>
    </source>
</reference>
<evidence type="ECO:0000256" key="1">
    <source>
        <dbReference type="SAM" id="MobiDB-lite"/>
    </source>
</evidence>
<proteinExistence type="predicted"/>
<sequence length="189" mass="20702">MNPAPSRDDPRLIGNNTVIGRSQPHDSKIQLPFPSLPPGGWDEQGNPIFCGIPRSEPSLPEPARSELDNEEMMAEDPVPWSFSLSEPGQFELAFDEWVSDKQVAPDTAVLPPSLSHFELQQPHLAVPQPHLAEKGHSNPATRGLTPDLFAAEEALADLSFSRYSENLVKLTSLPPCPSLRSTPKLLLQS</sequence>
<accession>A0ABR3DJJ5</accession>
<dbReference type="Proteomes" id="UP001451303">
    <property type="component" value="Unassembled WGS sequence"/>
</dbReference>
<organism evidence="2 3">
    <name type="scientific">Neurospora intermedia</name>
    <dbReference type="NCBI Taxonomy" id="5142"/>
    <lineage>
        <taxon>Eukaryota</taxon>
        <taxon>Fungi</taxon>
        <taxon>Dikarya</taxon>
        <taxon>Ascomycota</taxon>
        <taxon>Pezizomycotina</taxon>
        <taxon>Sordariomycetes</taxon>
        <taxon>Sordariomycetidae</taxon>
        <taxon>Sordariales</taxon>
        <taxon>Sordariaceae</taxon>
        <taxon>Neurospora</taxon>
    </lineage>
</organism>
<feature type="region of interest" description="Disordered" evidence="1">
    <location>
        <begin position="1"/>
        <end position="68"/>
    </location>
</feature>
<evidence type="ECO:0000313" key="3">
    <source>
        <dbReference type="Proteomes" id="UP001451303"/>
    </source>
</evidence>
<keyword evidence="3" id="KW-1185">Reference proteome</keyword>
<dbReference type="EMBL" id="JAVLET010000002">
    <property type="protein sequence ID" value="KAL0472845.1"/>
    <property type="molecule type" value="Genomic_DNA"/>
</dbReference>
<feature type="compositionally biased region" description="Basic and acidic residues" evidence="1">
    <location>
        <begin position="1"/>
        <end position="11"/>
    </location>
</feature>
<gene>
    <name evidence="2" type="ORF">QR685DRAFT_550823</name>
</gene>
<comment type="caution">
    <text evidence="2">The sequence shown here is derived from an EMBL/GenBank/DDBJ whole genome shotgun (WGS) entry which is preliminary data.</text>
</comment>
<evidence type="ECO:0000313" key="2">
    <source>
        <dbReference type="EMBL" id="KAL0472845.1"/>
    </source>
</evidence>
<name>A0ABR3DJJ5_NEUIN</name>
<protein>
    <submittedName>
        <fullName evidence="2">Uncharacterized protein</fullName>
    </submittedName>
</protein>